<accession>A0A1N7JFJ5</accession>
<dbReference type="RefSeq" id="WP_076523562.1">
    <property type="nucleotide sequence ID" value="NZ_CP048103.1"/>
</dbReference>
<dbReference type="Proteomes" id="UP000186795">
    <property type="component" value="Unassembled WGS sequence"/>
</dbReference>
<organism evidence="1 2">
    <name type="scientific">Kroppenstedtia eburnea</name>
    <dbReference type="NCBI Taxonomy" id="714067"/>
    <lineage>
        <taxon>Bacteria</taxon>
        <taxon>Bacillati</taxon>
        <taxon>Bacillota</taxon>
        <taxon>Bacilli</taxon>
        <taxon>Bacillales</taxon>
        <taxon>Thermoactinomycetaceae</taxon>
        <taxon>Kroppenstedtia</taxon>
    </lineage>
</organism>
<protein>
    <submittedName>
        <fullName evidence="1">Uncharacterized protein</fullName>
    </submittedName>
</protein>
<name>A0A1N7JFJ5_9BACL</name>
<proteinExistence type="predicted"/>
<reference evidence="2" key="1">
    <citation type="submission" date="2017-01" db="EMBL/GenBank/DDBJ databases">
        <authorList>
            <person name="Varghese N."/>
            <person name="Submissions S."/>
        </authorList>
    </citation>
    <scope>NUCLEOTIDE SEQUENCE [LARGE SCALE GENOMIC DNA]</scope>
    <source>
        <strain evidence="2">DSM 45196</strain>
    </source>
</reference>
<gene>
    <name evidence="1" type="ORF">SAMN05421790_10226</name>
</gene>
<keyword evidence="2" id="KW-1185">Reference proteome</keyword>
<evidence type="ECO:0000313" key="1">
    <source>
        <dbReference type="EMBL" id="SIS48026.1"/>
    </source>
</evidence>
<sequence length="68" mass="7865">MGFVQTKFAGYDNVGLQRFYDGEFQNAKELGYSDQEAHKHAAFMMDFYGHQFRRYAPTDHPVGGVQQK</sequence>
<dbReference type="EMBL" id="FTOD01000002">
    <property type="protein sequence ID" value="SIS48026.1"/>
    <property type="molecule type" value="Genomic_DNA"/>
</dbReference>
<dbReference type="AlphaFoldDB" id="A0A1N7JFJ5"/>
<evidence type="ECO:0000313" key="2">
    <source>
        <dbReference type="Proteomes" id="UP000186795"/>
    </source>
</evidence>